<dbReference type="EMBL" id="JAPQKR010000004">
    <property type="protein sequence ID" value="KAJ5219082.1"/>
    <property type="molecule type" value="Genomic_DNA"/>
</dbReference>
<evidence type="ECO:0000259" key="2">
    <source>
        <dbReference type="Pfam" id="PF11274"/>
    </source>
</evidence>
<accession>A0A9W9NFT5</accession>
<dbReference type="RefSeq" id="XP_058313655.1">
    <property type="nucleotide sequence ID" value="XM_058448244.1"/>
</dbReference>
<dbReference type="InterPro" id="IPR023393">
    <property type="entry name" value="START-like_dom_sf"/>
</dbReference>
<dbReference type="InterPro" id="IPR024500">
    <property type="entry name" value="DUF3074"/>
</dbReference>
<proteinExistence type="predicted"/>
<feature type="region of interest" description="Disordered" evidence="1">
    <location>
        <begin position="645"/>
        <end position="666"/>
    </location>
</feature>
<evidence type="ECO:0000313" key="4">
    <source>
        <dbReference type="Proteomes" id="UP001150904"/>
    </source>
</evidence>
<feature type="region of interest" description="Disordered" evidence="1">
    <location>
        <begin position="431"/>
        <end position="516"/>
    </location>
</feature>
<feature type="compositionally biased region" description="Basic and acidic residues" evidence="1">
    <location>
        <begin position="278"/>
        <end position="293"/>
    </location>
</feature>
<feature type="region of interest" description="Disordered" evidence="1">
    <location>
        <begin position="353"/>
        <end position="407"/>
    </location>
</feature>
<feature type="domain" description="DUF3074" evidence="2">
    <location>
        <begin position="120"/>
        <end position="352"/>
    </location>
</feature>
<dbReference type="Proteomes" id="UP001150904">
    <property type="component" value="Unassembled WGS sequence"/>
</dbReference>
<feature type="region of interest" description="Disordered" evidence="1">
    <location>
        <begin position="261"/>
        <end position="313"/>
    </location>
</feature>
<organism evidence="3 4">
    <name type="scientific">Penicillium cinerascens</name>
    <dbReference type="NCBI Taxonomy" id="70096"/>
    <lineage>
        <taxon>Eukaryota</taxon>
        <taxon>Fungi</taxon>
        <taxon>Dikarya</taxon>
        <taxon>Ascomycota</taxon>
        <taxon>Pezizomycotina</taxon>
        <taxon>Eurotiomycetes</taxon>
        <taxon>Eurotiomycetidae</taxon>
        <taxon>Eurotiales</taxon>
        <taxon>Aspergillaceae</taxon>
        <taxon>Penicillium</taxon>
    </lineage>
</organism>
<evidence type="ECO:0000313" key="3">
    <source>
        <dbReference type="EMBL" id="KAJ5219082.1"/>
    </source>
</evidence>
<feature type="compositionally biased region" description="Acidic residues" evidence="1">
    <location>
        <begin position="382"/>
        <end position="397"/>
    </location>
</feature>
<feature type="region of interest" description="Disordered" evidence="1">
    <location>
        <begin position="539"/>
        <end position="619"/>
    </location>
</feature>
<feature type="region of interest" description="Disordered" evidence="1">
    <location>
        <begin position="45"/>
        <end position="87"/>
    </location>
</feature>
<feature type="compositionally biased region" description="Low complexity" evidence="1">
    <location>
        <begin position="268"/>
        <end position="277"/>
    </location>
</feature>
<dbReference type="Pfam" id="PF11274">
    <property type="entry name" value="DUF3074"/>
    <property type="match status" value="1"/>
</dbReference>
<evidence type="ECO:0000256" key="1">
    <source>
        <dbReference type="SAM" id="MobiDB-lite"/>
    </source>
</evidence>
<feature type="compositionally biased region" description="Polar residues" evidence="1">
    <location>
        <begin position="577"/>
        <end position="606"/>
    </location>
</feature>
<feature type="compositionally biased region" description="Polar residues" evidence="1">
    <location>
        <begin position="446"/>
        <end position="464"/>
    </location>
</feature>
<reference evidence="3" key="1">
    <citation type="submission" date="2022-12" db="EMBL/GenBank/DDBJ databases">
        <authorList>
            <person name="Petersen C."/>
        </authorList>
    </citation>
    <scope>NUCLEOTIDE SEQUENCE</scope>
    <source>
        <strain evidence="3">IBT 15544</strain>
    </source>
</reference>
<dbReference type="GeneID" id="83175544"/>
<dbReference type="PANTHER" id="PTHR19308:SF14">
    <property type="entry name" value="START DOMAIN-CONTAINING PROTEIN"/>
    <property type="match status" value="1"/>
</dbReference>
<gene>
    <name evidence="3" type="ORF">N7498_001181</name>
</gene>
<feature type="compositionally biased region" description="Acidic residues" evidence="1">
    <location>
        <begin position="299"/>
        <end position="312"/>
    </location>
</feature>
<dbReference type="Gene3D" id="3.30.530.20">
    <property type="match status" value="1"/>
</dbReference>
<dbReference type="SUPFAM" id="SSF55961">
    <property type="entry name" value="Bet v1-like"/>
    <property type="match status" value="1"/>
</dbReference>
<sequence length="716" mass="78265">MSTLHEALECLKPTSWEAIPQTPEELREYVRGIFKQSRLVAESLPDPPEYEHEVPYGGESEASGSWRRVVPSSARVGETDPEITSMQKQWGKPIKMGGVKDNPLGIHVWKLNPNDNGGQWFGRRSVHEGLPFALWQRKLSSEYDETLKVNRKKIEKGQVPDKSIRGIGAEEKVEDVEVFDEDGSAIGRVTLYHVSAQFPKPTAPRDFVALIITSEHGLRIGGTNLPGRSWMMVSKPCEHPDVPQRPGYTRGVYESVELIREIPKQGNGSSSSSVSSGKKSDTKQKENSSDESKSQSADAEADGALDEGEEMNPVEWIMVTRSDPGGNIPKWMVNKGTPGSVGADAAKFINWAVQAENSPKKDDSPGGSTNSSKSTEAKSGEPADDEGSDEDGSDSDLTDTSVQSHHGLIASVTSLLNTGFERYAPQAVLDYMPQHHELPGSFPQGDDNTADSASQSTRSPSTKNGRGADYFTTQDPDHASISSTRSEGTIPAVELGPNNLPPKALMEMTKDGKLSSHEKELAKLALRKREIDSKLETLRTELDKLQVPPQSQPGTPSKAPHEIDSDTSGMLKRAAENRSSTPASFGTQHSQNGGNGSEGPSSQTLSPEPPAHIHKVTSQLFHEESKLLKQLRKIETSQIKVASKIEARQKKEAERSEKTKSKSELETLRSEVKDLKKEVSKLRTERQKWVDLVTALQAENTRLVAKDEDSGTAKSS</sequence>
<keyword evidence="4" id="KW-1185">Reference proteome</keyword>
<dbReference type="OrthoDB" id="5403181at2759"/>
<dbReference type="CDD" id="cd08864">
    <property type="entry name" value="SRPBCC_DUF3074"/>
    <property type="match status" value="1"/>
</dbReference>
<reference evidence="3" key="2">
    <citation type="journal article" date="2023" name="IMA Fungus">
        <title>Comparative genomic study of the Penicillium genus elucidates a diverse pangenome and 15 lateral gene transfer events.</title>
        <authorList>
            <person name="Petersen C."/>
            <person name="Sorensen T."/>
            <person name="Nielsen M.R."/>
            <person name="Sondergaard T.E."/>
            <person name="Sorensen J.L."/>
            <person name="Fitzpatrick D.A."/>
            <person name="Frisvad J.C."/>
            <person name="Nielsen K.L."/>
        </authorList>
    </citation>
    <scope>NUCLEOTIDE SEQUENCE</scope>
    <source>
        <strain evidence="3">IBT 15544</strain>
    </source>
</reference>
<dbReference type="PANTHER" id="PTHR19308">
    <property type="entry name" value="PHOSPHATIDYLCHOLINE TRANSFER PROTEIN"/>
    <property type="match status" value="1"/>
</dbReference>
<dbReference type="InterPro" id="IPR051213">
    <property type="entry name" value="START_lipid_transfer"/>
</dbReference>
<dbReference type="AlphaFoldDB" id="A0A9W9NFT5"/>
<protein>
    <recommendedName>
        <fullName evidence="2">DUF3074 domain-containing protein</fullName>
    </recommendedName>
</protein>
<name>A0A9W9NFT5_9EURO</name>
<comment type="caution">
    <text evidence="3">The sequence shown here is derived from an EMBL/GenBank/DDBJ whole genome shotgun (WGS) entry which is preliminary data.</text>
</comment>